<dbReference type="SUPFAM" id="SSF64518">
    <property type="entry name" value="Phase 1 flagellin"/>
    <property type="match status" value="1"/>
</dbReference>
<protein>
    <recommendedName>
        <fullName evidence="2">Flagellin C-terminal domain-containing protein</fullName>
    </recommendedName>
</protein>
<gene>
    <name evidence="1" type="ORF">S01H1_64152</name>
</gene>
<name>X0YVW6_9ZZZZ</name>
<reference evidence="1" key="1">
    <citation type="journal article" date="2014" name="Front. Microbiol.">
        <title>High frequency of phylogenetically diverse reductive dehalogenase-homologous genes in deep subseafloor sedimentary metagenomes.</title>
        <authorList>
            <person name="Kawai M."/>
            <person name="Futagami T."/>
            <person name="Toyoda A."/>
            <person name="Takaki Y."/>
            <person name="Nishi S."/>
            <person name="Hori S."/>
            <person name="Arai W."/>
            <person name="Tsubouchi T."/>
            <person name="Morono Y."/>
            <person name="Uchiyama I."/>
            <person name="Ito T."/>
            <person name="Fujiyama A."/>
            <person name="Inagaki F."/>
            <person name="Takami H."/>
        </authorList>
    </citation>
    <scope>NUCLEOTIDE SEQUENCE</scope>
    <source>
        <strain evidence="1">Expedition CK06-06</strain>
    </source>
</reference>
<comment type="caution">
    <text evidence="1">The sequence shown here is derived from an EMBL/GenBank/DDBJ whole genome shotgun (WGS) entry which is preliminary data.</text>
</comment>
<sequence>TEDEATRLQQADIAQIAIDLSRREVLYQMSLAVAAKLMSLSLLDYIV</sequence>
<evidence type="ECO:0008006" key="2">
    <source>
        <dbReference type="Google" id="ProtNLM"/>
    </source>
</evidence>
<evidence type="ECO:0000313" key="1">
    <source>
        <dbReference type="EMBL" id="GAG40756.1"/>
    </source>
</evidence>
<dbReference type="EMBL" id="BARS01042267">
    <property type="protein sequence ID" value="GAG40756.1"/>
    <property type="molecule type" value="Genomic_DNA"/>
</dbReference>
<organism evidence="1">
    <name type="scientific">marine sediment metagenome</name>
    <dbReference type="NCBI Taxonomy" id="412755"/>
    <lineage>
        <taxon>unclassified sequences</taxon>
        <taxon>metagenomes</taxon>
        <taxon>ecological metagenomes</taxon>
    </lineage>
</organism>
<dbReference type="AlphaFoldDB" id="X0YVW6"/>
<accession>X0YVW6</accession>
<feature type="non-terminal residue" evidence="1">
    <location>
        <position position="1"/>
    </location>
</feature>
<proteinExistence type="predicted"/>